<proteinExistence type="predicted"/>
<accession>A0A518D5A3</accession>
<gene>
    <name evidence="1" type="ORF">Pla175_00050</name>
</gene>
<keyword evidence="2" id="KW-1185">Reference proteome</keyword>
<reference evidence="1 2" key="1">
    <citation type="submission" date="2019-02" db="EMBL/GenBank/DDBJ databases">
        <title>Deep-cultivation of Planctomycetes and their phenomic and genomic characterization uncovers novel biology.</title>
        <authorList>
            <person name="Wiegand S."/>
            <person name="Jogler M."/>
            <person name="Boedeker C."/>
            <person name="Pinto D."/>
            <person name="Vollmers J."/>
            <person name="Rivas-Marin E."/>
            <person name="Kohn T."/>
            <person name="Peeters S.H."/>
            <person name="Heuer A."/>
            <person name="Rast P."/>
            <person name="Oberbeckmann S."/>
            <person name="Bunk B."/>
            <person name="Jeske O."/>
            <person name="Meyerdierks A."/>
            <person name="Storesund J.E."/>
            <person name="Kallscheuer N."/>
            <person name="Luecker S."/>
            <person name="Lage O.M."/>
            <person name="Pohl T."/>
            <person name="Merkel B.J."/>
            <person name="Hornburger P."/>
            <person name="Mueller R.-W."/>
            <person name="Bruemmer F."/>
            <person name="Labrenz M."/>
            <person name="Spormann A.M."/>
            <person name="Op den Camp H."/>
            <person name="Overmann J."/>
            <person name="Amann R."/>
            <person name="Jetten M.S.M."/>
            <person name="Mascher T."/>
            <person name="Medema M.H."/>
            <person name="Devos D.P."/>
            <person name="Kaster A.-K."/>
            <person name="Ovreas L."/>
            <person name="Rohde M."/>
            <person name="Galperin M.Y."/>
            <person name="Jogler C."/>
        </authorList>
    </citation>
    <scope>NUCLEOTIDE SEQUENCE [LARGE SCALE GENOMIC DNA]</scope>
    <source>
        <strain evidence="1 2">Pla175</strain>
    </source>
</reference>
<dbReference type="Proteomes" id="UP000317429">
    <property type="component" value="Chromosome"/>
</dbReference>
<dbReference type="Gene3D" id="3.60.10.10">
    <property type="entry name" value="Endonuclease/exonuclease/phosphatase"/>
    <property type="match status" value="1"/>
</dbReference>
<evidence type="ECO:0000313" key="1">
    <source>
        <dbReference type="EMBL" id="QDU86655.1"/>
    </source>
</evidence>
<protein>
    <recommendedName>
        <fullName evidence="3">Endonuclease/Exonuclease/phosphatase family protein</fullName>
    </recommendedName>
</protein>
<evidence type="ECO:0000313" key="2">
    <source>
        <dbReference type="Proteomes" id="UP000317429"/>
    </source>
</evidence>
<name>A0A518D5A3_9BACT</name>
<sequence length="143" mass="16186">MKEQQATNCFILLGDFNMNPYDRGMNLAAGLNAMMTRACASAGVRRHLDRDYDFYYNPMWSLFGDNTDGPAGTVYDVSNQGPYGWSMYDQVLINHSLVNRFRDVKILTQAGVNSLMDAKGRPDKRNASDHFPILVTMCEKDDE</sequence>
<organism evidence="1 2">
    <name type="scientific">Pirellulimonas nuda</name>
    <dbReference type="NCBI Taxonomy" id="2528009"/>
    <lineage>
        <taxon>Bacteria</taxon>
        <taxon>Pseudomonadati</taxon>
        <taxon>Planctomycetota</taxon>
        <taxon>Planctomycetia</taxon>
        <taxon>Pirellulales</taxon>
        <taxon>Lacipirellulaceae</taxon>
        <taxon>Pirellulimonas</taxon>
    </lineage>
</organism>
<dbReference type="EMBL" id="CP036291">
    <property type="protein sequence ID" value="QDU86655.1"/>
    <property type="molecule type" value="Genomic_DNA"/>
</dbReference>
<dbReference type="InterPro" id="IPR036691">
    <property type="entry name" value="Endo/exonu/phosph_ase_sf"/>
</dbReference>
<evidence type="ECO:0008006" key="3">
    <source>
        <dbReference type="Google" id="ProtNLM"/>
    </source>
</evidence>
<dbReference type="AlphaFoldDB" id="A0A518D5A3"/>
<dbReference type="SUPFAM" id="SSF56219">
    <property type="entry name" value="DNase I-like"/>
    <property type="match status" value="1"/>
</dbReference>
<dbReference type="KEGG" id="pnd:Pla175_00050"/>